<evidence type="ECO:0000259" key="5">
    <source>
        <dbReference type="PROSITE" id="PS51935"/>
    </source>
</evidence>
<organism evidence="6 7">
    <name type="scientific">Hoeflea phototrophica (strain DSM 17068 / NCIMB 14078 / DFL-43)</name>
    <dbReference type="NCBI Taxonomy" id="411684"/>
    <lineage>
        <taxon>Bacteria</taxon>
        <taxon>Pseudomonadati</taxon>
        <taxon>Pseudomonadota</taxon>
        <taxon>Alphaproteobacteria</taxon>
        <taxon>Hyphomicrobiales</taxon>
        <taxon>Rhizobiaceae</taxon>
        <taxon>Hoeflea</taxon>
    </lineage>
</organism>
<dbReference type="Gene3D" id="3.90.1720.10">
    <property type="entry name" value="endopeptidase domain like (from Nostoc punctiforme)"/>
    <property type="match status" value="1"/>
</dbReference>
<dbReference type="Pfam" id="PF00877">
    <property type="entry name" value="NLPC_P60"/>
    <property type="match status" value="1"/>
</dbReference>
<dbReference type="RefSeq" id="WP_007199651.1">
    <property type="nucleotide sequence ID" value="NZ_CM002917.1"/>
</dbReference>
<dbReference type="PANTHER" id="PTHR47053:SF3">
    <property type="entry name" value="GAMMA-D-GLUTAMYL-L-LYSINE DIPEPTIDYL-PEPTIDASE"/>
    <property type="match status" value="1"/>
</dbReference>
<protein>
    <submittedName>
        <fullName evidence="6">Cell wall-associated hydrolase (Invasion-associated protein)</fullName>
    </submittedName>
</protein>
<dbReference type="EMBL" id="ABIA03000001">
    <property type="protein sequence ID" value="EDQ35420.1"/>
    <property type="molecule type" value="Genomic_DNA"/>
</dbReference>
<evidence type="ECO:0000256" key="4">
    <source>
        <dbReference type="ARBA" id="ARBA00022807"/>
    </source>
</evidence>
<dbReference type="PANTHER" id="PTHR47053">
    <property type="entry name" value="MUREIN DD-ENDOPEPTIDASE MEPH-RELATED"/>
    <property type="match status" value="1"/>
</dbReference>
<dbReference type="InterPro" id="IPR041382">
    <property type="entry name" value="SH3_16"/>
</dbReference>
<accession>A9CVT0</accession>
<dbReference type="GO" id="GO:0006508">
    <property type="term" value="P:proteolysis"/>
    <property type="evidence" value="ECO:0007669"/>
    <property type="project" value="UniProtKB-KW"/>
</dbReference>
<dbReference type="STRING" id="411684.HPDFL43_19537"/>
<dbReference type="InterPro" id="IPR000064">
    <property type="entry name" value="NLP_P60_dom"/>
</dbReference>
<dbReference type="InterPro" id="IPR051202">
    <property type="entry name" value="Peptidase_C40"/>
</dbReference>
<dbReference type="Proteomes" id="UP000004291">
    <property type="component" value="Chromosome"/>
</dbReference>
<dbReference type="HOGENOM" id="CLU_016043_13_3_5"/>
<reference evidence="6 7" key="2">
    <citation type="submission" date="2012-06" db="EMBL/GenBank/DDBJ databases">
        <authorList>
            <person name="Fiebig A."/>
        </authorList>
    </citation>
    <scope>NUCLEOTIDE SEQUENCE [LARGE SCALE GENOMIC DNA]</scope>
    <source>
        <strain evidence="6 7">DFL-43</strain>
    </source>
</reference>
<sequence length="286" mass="31204">MTETLDRRLHAYRPDLADIRLREKVSAGRYTQGMAAEVAVPLAKLHPKPDPDCAIDTEALFGETLQVFDRRDGWAWVQLDADGYVGYLREEALGDRSSEATHLVCVPRTFVYSGADLRFPVVHALSMASRVRVTGMTETRGTIYALMGDGPAMIAEHLRPLAEAASHDAVAVAAMFLQTPYLWGGRSGFGIDCSGLVQMALAMTGKPAPRDSDQQASGLGQAIDPVQHGLRRGDLVFWKGHVGFLEDPHTLLHASGGTMSVTREPLKAAIERIAKLYGHPTGYRRP</sequence>
<keyword evidence="4" id="KW-0788">Thiol protease</keyword>
<dbReference type="MEROPS" id="C40.001"/>
<evidence type="ECO:0000313" key="6">
    <source>
        <dbReference type="EMBL" id="EDQ35420.1"/>
    </source>
</evidence>
<dbReference type="eggNOG" id="COG0791">
    <property type="taxonomic scope" value="Bacteria"/>
</dbReference>
<evidence type="ECO:0000313" key="7">
    <source>
        <dbReference type="Proteomes" id="UP000004291"/>
    </source>
</evidence>
<keyword evidence="3 6" id="KW-0378">Hydrolase</keyword>
<evidence type="ECO:0000256" key="2">
    <source>
        <dbReference type="ARBA" id="ARBA00022670"/>
    </source>
</evidence>
<evidence type="ECO:0000256" key="1">
    <source>
        <dbReference type="ARBA" id="ARBA00007074"/>
    </source>
</evidence>
<dbReference type="AlphaFoldDB" id="A9CVT0"/>
<dbReference type="InterPro" id="IPR038765">
    <property type="entry name" value="Papain-like_cys_pep_sf"/>
</dbReference>
<keyword evidence="2" id="KW-0645">Protease</keyword>
<reference evidence="6 7" key="1">
    <citation type="submission" date="2007-10" db="EMBL/GenBank/DDBJ databases">
        <authorList>
            <person name="Wagner-Dobler I."/>
            <person name="Ferriera S."/>
            <person name="Johnson J."/>
            <person name="Kravitz S."/>
            <person name="Beeson K."/>
            <person name="Sutton G."/>
            <person name="Rogers Y.-H."/>
            <person name="Friedman R."/>
            <person name="Frazier M."/>
            <person name="Venter J.C."/>
        </authorList>
    </citation>
    <scope>NUCLEOTIDE SEQUENCE [LARGE SCALE GENOMIC DNA]</scope>
    <source>
        <strain evidence="6 7">DFL-43</strain>
    </source>
</reference>
<comment type="similarity">
    <text evidence="1">Belongs to the peptidase C40 family.</text>
</comment>
<dbReference type="Gene3D" id="2.30.30.40">
    <property type="entry name" value="SH3 Domains"/>
    <property type="match status" value="1"/>
</dbReference>
<evidence type="ECO:0000256" key="3">
    <source>
        <dbReference type="ARBA" id="ARBA00022801"/>
    </source>
</evidence>
<dbReference type="GO" id="GO:0008234">
    <property type="term" value="F:cysteine-type peptidase activity"/>
    <property type="evidence" value="ECO:0007669"/>
    <property type="project" value="UniProtKB-KW"/>
</dbReference>
<comment type="caution">
    <text evidence="6">The sequence shown here is derived from an EMBL/GenBank/DDBJ whole genome shotgun (WGS) entry which is preliminary data.</text>
</comment>
<dbReference type="SUPFAM" id="SSF54001">
    <property type="entry name" value="Cysteine proteinases"/>
    <property type="match status" value="1"/>
</dbReference>
<gene>
    <name evidence="6" type="ORF">HPDFL43_19537</name>
</gene>
<proteinExistence type="inferred from homology"/>
<name>A9CVT0_HOEPD</name>
<dbReference type="Pfam" id="PF18348">
    <property type="entry name" value="SH3_16"/>
    <property type="match status" value="1"/>
</dbReference>
<keyword evidence="7" id="KW-1185">Reference proteome</keyword>
<feature type="domain" description="NlpC/P60" evidence="5">
    <location>
        <begin position="163"/>
        <end position="286"/>
    </location>
</feature>
<dbReference type="PROSITE" id="PS51935">
    <property type="entry name" value="NLPC_P60"/>
    <property type="match status" value="1"/>
</dbReference>
<dbReference type="OrthoDB" id="9813368at2"/>